<dbReference type="PANTHER" id="PTHR43214:SF43">
    <property type="entry name" value="TWO-COMPONENT RESPONSE REGULATOR"/>
    <property type="match status" value="1"/>
</dbReference>
<dbReference type="AlphaFoldDB" id="A0A2W5WN66"/>
<feature type="transmembrane region" description="Helical" evidence="3">
    <location>
        <begin position="12"/>
        <end position="32"/>
    </location>
</feature>
<keyword evidence="6" id="KW-1185">Reference proteome</keyword>
<keyword evidence="3" id="KW-0812">Transmembrane</keyword>
<dbReference type="Pfam" id="PF00196">
    <property type="entry name" value="GerE"/>
    <property type="match status" value="1"/>
</dbReference>
<dbReference type="InterPro" id="IPR000792">
    <property type="entry name" value="Tscrpt_reg_LuxR_C"/>
</dbReference>
<sequence>MAALNLYRRADDWLAISMGTCALVLGSVSIVAVSIREGTPPTQAVLAGSVPFLLGMLIAMQLHLHDARTDRVGRQHGPAATVATPATHRPHPGPGAPEAAQRAIDTLTRRLEELAATAAHMPRDDPHDRPAMPDLPDREREILRLVSTGASNAAIARNLYLSEATVKQYVSRLMRRFERENRTQLALLAARWFE</sequence>
<dbReference type="PROSITE" id="PS50043">
    <property type="entry name" value="HTH_LUXR_2"/>
    <property type="match status" value="1"/>
</dbReference>
<dbReference type="SMART" id="SM00421">
    <property type="entry name" value="HTH_LUXR"/>
    <property type="match status" value="1"/>
</dbReference>
<dbReference type="PANTHER" id="PTHR43214">
    <property type="entry name" value="TWO-COMPONENT RESPONSE REGULATOR"/>
    <property type="match status" value="1"/>
</dbReference>
<feature type="domain" description="HTH luxR-type" evidence="4">
    <location>
        <begin position="128"/>
        <end position="193"/>
    </location>
</feature>
<name>A0A2W5WN66_9MICO</name>
<evidence type="ECO:0000256" key="3">
    <source>
        <dbReference type="SAM" id="Phobius"/>
    </source>
</evidence>
<feature type="region of interest" description="Disordered" evidence="2">
    <location>
        <begin position="75"/>
        <end position="99"/>
    </location>
</feature>
<keyword evidence="3" id="KW-1133">Transmembrane helix</keyword>
<dbReference type="Gene3D" id="1.10.10.10">
    <property type="entry name" value="Winged helix-like DNA-binding domain superfamily/Winged helix DNA-binding domain"/>
    <property type="match status" value="1"/>
</dbReference>
<keyword evidence="3" id="KW-0472">Membrane</keyword>
<evidence type="ECO:0000256" key="2">
    <source>
        <dbReference type="SAM" id="MobiDB-lite"/>
    </source>
</evidence>
<dbReference type="PROSITE" id="PS00622">
    <property type="entry name" value="HTH_LUXR_1"/>
    <property type="match status" value="1"/>
</dbReference>
<dbReference type="InterPro" id="IPR039420">
    <property type="entry name" value="WalR-like"/>
</dbReference>
<accession>A0A2W5WN66</accession>
<dbReference type="CDD" id="cd06170">
    <property type="entry name" value="LuxR_C_like"/>
    <property type="match status" value="1"/>
</dbReference>
<dbReference type="GO" id="GO:0003677">
    <property type="term" value="F:DNA binding"/>
    <property type="evidence" value="ECO:0007669"/>
    <property type="project" value="UniProtKB-KW"/>
</dbReference>
<dbReference type="SUPFAM" id="SSF46894">
    <property type="entry name" value="C-terminal effector domain of the bipartite response regulators"/>
    <property type="match status" value="1"/>
</dbReference>
<dbReference type="GO" id="GO:0006355">
    <property type="term" value="P:regulation of DNA-templated transcription"/>
    <property type="evidence" value="ECO:0007669"/>
    <property type="project" value="InterPro"/>
</dbReference>
<evidence type="ECO:0000313" key="5">
    <source>
        <dbReference type="EMBL" id="PZR52442.1"/>
    </source>
</evidence>
<organism evidence="5 6">
    <name type="scientific">Xylanimonas oleitrophica</name>
    <dbReference type="NCBI Taxonomy" id="2607479"/>
    <lineage>
        <taxon>Bacteria</taxon>
        <taxon>Bacillati</taxon>
        <taxon>Actinomycetota</taxon>
        <taxon>Actinomycetes</taxon>
        <taxon>Micrococcales</taxon>
        <taxon>Promicromonosporaceae</taxon>
        <taxon>Xylanimonas</taxon>
    </lineage>
</organism>
<evidence type="ECO:0000259" key="4">
    <source>
        <dbReference type="PROSITE" id="PS50043"/>
    </source>
</evidence>
<dbReference type="PRINTS" id="PR00038">
    <property type="entry name" value="HTHLUXR"/>
</dbReference>
<gene>
    <name evidence="5" type="ORF">DNL40_11975</name>
</gene>
<evidence type="ECO:0000313" key="6">
    <source>
        <dbReference type="Proteomes" id="UP000248783"/>
    </source>
</evidence>
<proteinExistence type="predicted"/>
<dbReference type="InterPro" id="IPR016032">
    <property type="entry name" value="Sig_transdc_resp-reg_C-effctor"/>
</dbReference>
<dbReference type="Proteomes" id="UP000248783">
    <property type="component" value="Unassembled WGS sequence"/>
</dbReference>
<protein>
    <recommendedName>
        <fullName evidence="4">HTH luxR-type domain-containing protein</fullName>
    </recommendedName>
</protein>
<feature type="transmembrane region" description="Helical" evidence="3">
    <location>
        <begin position="44"/>
        <end position="64"/>
    </location>
</feature>
<dbReference type="EMBL" id="QKWH01000010">
    <property type="protein sequence ID" value="PZR52442.1"/>
    <property type="molecule type" value="Genomic_DNA"/>
</dbReference>
<comment type="caution">
    <text evidence="5">The sequence shown here is derived from an EMBL/GenBank/DDBJ whole genome shotgun (WGS) entry which is preliminary data.</text>
</comment>
<dbReference type="InterPro" id="IPR036388">
    <property type="entry name" value="WH-like_DNA-bd_sf"/>
</dbReference>
<keyword evidence="1" id="KW-0238">DNA-binding</keyword>
<reference evidence="5 6" key="1">
    <citation type="submission" date="2018-06" db="EMBL/GenBank/DDBJ databases">
        <title>Whole genome sequencing of a novel hydrocarbon degrading bacterial strain, PW21 isolated from oil contaminated produced water sample.</title>
        <authorList>
            <person name="Nagkirti P."/>
            <person name="Shaikh A."/>
            <person name="Gowdaman V."/>
            <person name="Engineer A.E."/>
            <person name="Dagar S."/>
            <person name="Dhakephalkar P.K."/>
        </authorList>
    </citation>
    <scope>NUCLEOTIDE SEQUENCE [LARGE SCALE GENOMIC DNA]</scope>
    <source>
        <strain evidence="5 6">PW21</strain>
    </source>
</reference>
<evidence type="ECO:0000256" key="1">
    <source>
        <dbReference type="ARBA" id="ARBA00023125"/>
    </source>
</evidence>